<dbReference type="SMART" id="SM01353">
    <property type="entry name" value="AIF_C"/>
    <property type="match status" value="1"/>
</dbReference>
<keyword evidence="7" id="KW-0809">Transit peptide</keyword>
<evidence type="ECO:0000256" key="10">
    <source>
        <dbReference type="ARBA" id="ARBA00023128"/>
    </source>
</evidence>
<keyword evidence="6" id="KW-0274">FAD</keyword>
<dbReference type="InterPro" id="IPR016156">
    <property type="entry name" value="FAD/NAD-linked_Rdtase_dimer_sf"/>
</dbReference>
<evidence type="ECO:0008006" key="16">
    <source>
        <dbReference type="Google" id="ProtNLM"/>
    </source>
</evidence>
<dbReference type="STRING" id="35722.A0A0B7MQP8"/>
<evidence type="ECO:0000313" key="14">
    <source>
        <dbReference type="EMBL" id="CEP07392.1"/>
    </source>
</evidence>
<evidence type="ECO:0000313" key="15">
    <source>
        <dbReference type="Proteomes" id="UP000054107"/>
    </source>
</evidence>
<keyword evidence="5" id="KW-0053">Apoptosis</keyword>
<organism evidence="14 15">
    <name type="scientific">Parasitella parasitica</name>
    <dbReference type="NCBI Taxonomy" id="35722"/>
    <lineage>
        <taxon>Eukaryota</taxon>
        <taxon>Fungi</taxon>
        <taxon>Fungi incertae sedis</taxon>
        <taxon>Mucoromycota</taxon>
        <taxon>Mucoromycotina</taxon>
        <taxon>Mucoromycetes</taxon>
        <taxon>Mucorales</taxon>
        <taxon>Mucorineae</taxon>
        <taxon>Mucoraceae</taxon>
        <taxon>Parasitella</taxon>
    </lineage>
</organism>
<dbReference type="Proteomes" id="UP000054107">
    <property type="component" value="Unassembled WGS sequence"/>
</dbReference>
<dbReference type="GO" id="GO:0046983">
    <property type="term" value="F:protein dimerization activity"/>
    <property type="evidence" value="ECO:0007669"/>
    <property type="project" value="InterPro"/>
</dbReference>
<dbReference type="InterPro" id="IPR023753">
    <property type="entry name" value="FAD/NAD-binding_dom"/>
</dbReference>
<dbReference type="Gene3D" id="3.30.390.30">
    <property type="match status" value="1"/>
</dbReference>
<dbReference type="AlphaFoldDB" id="A0A0B7MQP8"/>
<keyword evidence="4" id="KW-0285">Flavoprotein</keyword>
<evidence type="ECO:0000256" key="1">
    <source>
        <dbReference type="ARBA" id="ARBA00001974"/>
    </source>
</evidence>
<dbReference type="PRINTS" id="PR00368">
    <property type="entry name" value="FADPNR"/>
</dbReference>
<dbReference type="InterPro" id="IPR050446">
    <property type="entry name" value="FAD-oxidoreductase/Apoptosis"/>
</dbReference>
<dbReference type="InterPro" id="IPR029324">
    <property type="entry name" value="AIF_C"/>
</dbReference>
<comment type="catalytic activity">
    <reaction evidence="11">
        <text>A + NADH + H(+) = AH2 + NAD(+)</text>
        <dbReference type="Rhea" id="RHEA:11356"/>
        <dbReference type="ChEBI" id="CHEBI:13193"/>
        <dbReference type="ChEBI" id="CHEBI:15378"/>
        <dbReference type="ChEBI" id="CHEBI:17499"/>
        <dbReference type="ChEBI" id="CHEBI:57540"/>
        <dbReference type="ChEBI" id="CHEBI:57945"/>
    </reaction>
</comment>
<evidence type="ECO:0000256" key="5">
    <source>
        <dbReference type="ARBA" id="ARBA00022703"/>
    </source>
</evidence>
<keyword evidence="8" id="KW-0560">Oxidoreductase</keyword>
<dbReference type="PRINTS" id="PR00411">
    <property type="entry name" value="PNDRDTASEI"/>
</dbReference>
<dbReference type="InterPro" id="IPR036188">
    <property type="entry name" value="FAD/NAD-bd_sf"/>
</dbReference>
<gene>
    <name evidence="14" type="primary">PARPA_00679.1 scaffold 1011</name>
</gene>
<feature type="domain" description="FAD/NAD(P)-binding" evidence="12">
    <location>
        <begin position="111"/>
        <end position="439"/>
    </location>
</feature>
<dbReference type="EMBL" id="LN719213">
    <property type="protein sequence ID" value="CEP07392.1"/>
    <property type="molecule type" value="Genomic_DNA"/>
</dbReference>
<dbReference type="GO" id="GO:0071949">
    <property type="term" value="F:FAD binding"/>
    <property type="evidence" value="ECO:0007669"/>
    <property type="project" value="TreeGrafter"/>
</dbReference>
<keyword evidence="10" id="KW-0496">Mitochondrion</keyword>
<evidence type="ECO:0000256" key="8">
    <source>
        <dbReference type="ARBA" id="ARBA00023002"/>
    </source>
</evidence>
<evidence type="ECO:0000256" key="3">
    <source>
        <dbReference type="ARBA" id="ARBA00006442"/>
    </source>
</evidence>
<evidence type="ECO:0000256" key="6">
    <source>
        <dbReference type="ARBA" id="ARBA00022827"/>
    </source>
</evidence>
<dbReference type="GO" id="GO:0016174">
    <property type="term" value="F:NAD(P)H oxidase H2O2-forming activity"/>
    <property type="evidence" value="ECO:0007669"/>
    <property type="project" value="TreeGrafter"/>
</dbReference>
<accession>A0A0B7MQP8</accession>
<evidence type="ECO:0000256" key="2">
    <source>
        <dbReference type="ARBA" id="ARBA00004173"/>
    </source>
</evidence>
<evidence type="ECO:0000259" key="13">
    <source>
        <dbReference type="Pfam" id="PF14721"/>
    </source>
</evidence>
<feature type="domain" description="Mitochondrial apoptosis-inducing factor C-terminal" evidence="13">
    <location>
        <begin position="442"/>
        <end position="567"/>
    </location>
</feature>
<dbReference type="Pfam" id="PF07992">
    <property type="entry name" value="Pyr_redox_2"/>
    <property type="match status" value="1"/>
</dbReference>
<evidence type="ECO:0000256" key="9">
    <source>
        <dbReference type="ARBA" id="ARBA00023027"/>
    </source>
</evidence>
<reference evidence="14 15" key="1">
    <citation type="submission" date="2014-09" db="EMBL/GenBank/DDBJ databases">
        <authorList>
            <person name="Ellenberger Sabrina"/>
        </authorList>
    </citation>
    <scope>NUCLEOTIDE SEQUENCE [LARGE SCALE GENOMIC DNA]</scope>
    <source>
        <strain evidence="14 15">CBS 412.66</strain>
    </source>
</reference>
<sequence length="589" mass="63969">MNFLKATGHPIRFASRRRLVNTHKTARFYSTSVSSHGAAKAENSNVPWAIGSFLVFGPILFKLTSPPPSKKKTEGHTIAPHPNATVAAVEKEQVEEDKATTVPVKKVQKPYVLVGAGTASFAAAQAIKEKEPEANVIIIGDEDYAPYMRPPLSKELWFSEDPEAGANLVFKDWSGTERNTIYKDVSEYELIEDASGSDIETNKVKLLLNKSVSKLNVEDHTVTLDDGSVIYYNKVLLATGGQPKKLPTQTEESAHVTTFRNIRDFQKLDKVAKDGAHIAVVGGGFLGSELAVALAHRSGKENLKVTQIFPEDGNMANVFPGYLTKWTTSRVRKLGVNVMENSAVKSVSTDKESGKVTIELEDGASVAVDHVIVAIGIEPRVDLAREAGLEIDEKRSGVVVNSELEARSDVYAAGDMISFHDVQLGRRRIEHHDHAVLSGRHAGENMVGNNRVYNHQSMFWSDLGPEIGYEAVGLIDSQLSTVSVWAKATAQDTPAAAAASEAHSPRAAPAETATGSVTEAVKAANKTSIQNDKFGKGLVFYVRDKKVVGLVLFNVFGKVQEARNIINGGYTSDKIDGLVKQFDIYSKDD</sequence>
<protein>
    <recommendedName>
        <fullName evidence="16">FAD/NAD(P)-binding domain-containing protein</fullName>
    </recommendedName>
</protein>
<dbReference type="PANTHER" id="PTHR43557:SF4">
    <property type="entry name" value="APOPTOSIS-INDUCING FACTOR 1, MITOCHONDRIAL"/>
    <property type="match status" value="1"/>
</dbReference>
<keyword evidence="15" id="KW-1185">Reference proteome</keyword>
<dbReference type="Pfam" id="PF14721">
    <property type="entry name" value="AIF_C"/>
    <property type="match status" value="1"/>
</dbReference>
<dbReference type="SUPFAM" id="SSF55424">
    <property type="entry name" value="FAD/NAD-linked reductases, dimerisation (C-terminal) domain"/>
    <property type="match status" value="1"/>
</dbReference>
<evidence type="ECO:0000256" key="11">
    <source>
        <dbReference type="ARBA" id="ARBA00047786"/>
    </source>
</evidence>
<dbReference type="OrthoDB" id="6029at2759"/>
<evidence type="ECO:0000256" key="4">
    <source>
        <dbReference type="ARBA" id="ARBA00022630"/>
    </source>
</evidence>
<dbReference type="Gene3D" id="3.50.50.60">
    <property type="entry name" value="FAD/NAD(P)-binding domain"/>
    <property type="match status" value="2"/>
</dbReference>
<evidence type="ECO:0000256" key="7">
    <source>
        <dbReference type="ARBA" id="ARBA00022946"/>
    </source>
</evidence>
<proteinExistence type="inferred from homology"/>
<dbReference type="GO" id="GO:0005739">
    <property type="term" value="C:mitochondrion"/>
    <property type="evidence" value="ECO:0007669"/>
    <property type="project" value="UniProtKB-SubCell"/>
</dbReference>
<name>A0A0B7MQP8_9FUNG</name>
<comment type="subcellular location">
    <subcellularLocation>
        <location evidence="2">Mitochondrion</location>
    </subcellularLocation>
</comment>
<dbReference type="SUPFAM" id="SSF51905">
    <property type="entry name" value="FAD/NAD(P)-binding domain"/>
    <property type="match status" value="2"/>
</dbReference>
<evidence type="ECO:0000259" key="12">
    <source>
        <dbReference type="Pfam" id="PF07992"/>
    </source>
</evidence>
<comment type="cofactor">
    <cofactor evidence="1">
        <name>FAD</name>
        <dbReference type="ChEBI" id="CHEBI:57692"/>
    </cofactor>
</comment>
<keyword evidence="9" id="KW-0520">NAD</keyword>
<dbReference type="PANTHER" id="PTHR43557">
    <property type="entry name" value="APOPTOSIS-INDUCING FACTOR 1"/>
    <property type="match status" value="1"/>
</dbReference>
<dbReference type="GO" id="GO:0006915">
    <property type="term" value="P:apoptotic process"/>
    <property type="evidence" value="ECO:0007669"/>
    <property type="project" value="UniProtKB-KW"/>
</dbReference>
<dbReference type="GO" id="GO:0033108">
    <property type="term" value="P:mitochondrial respiratory chain complex assembly"/>
    <property type="evidence" value="ECO:0007669"/>
    <property type="project" value="TreeGrafter"/>
</dbReference>
<comment type="similarity">
    <text evidence="3">Belongs to the FAD-dependent oxidoreductase family.</text>
</comment>